<keyword evidence="7 13" id="KW-0819">tRNA processing</keyword>
<dbReference type="Pfam" id="PF01300">
    <property type="entry name" value="Sua5_yciO_yrdC"/>
    <property type="match status" value="1"/>
</dbReference>
<keyword evidence="6 13" id="KW-0808">Transferase</keyword>
<dbReference type="GO" id="GO:0061710">
    <property type="term" value="F:L-threonylcarbamoyladenylate synthase"/>
    <property type="evidence" value="ECO:0007669"/>
    <property type="project" value="UniProtKB-EC"/>
</dbReference>
<comment type="subcellular location">
    <subcellularLocation>
        <location evidence="1 13">Cytoplasm</location>
    </subcellularLocation>
</comment>
<dbReference type="RefSeq" id="WP_073050617.1">
    <property type="nucleotide sequence ID" value="NZ_FQZL01000034.1"/>
</dbReference>
<dbReference type="Proteomes" id="UP000184052">
    <property type="component" value="Unassembled WGS sequence"/>
</dbReference>
<organism evidence="16 17">
    <name type="scientific">Dethiosulfatibacter aminovorans DSM 17477</name>
    <dbReference type="NCBI Taxonomy" id="1121476"/>
    <lineage>
        <taxon>Bacteria</taxon>
        <taxon>Bacillati</taxon>
        <taxon>Bacillota</taxon>
        <taxon>Tissierellia</taxon>
        <taxon>Dethiosulfatibacter</taxon>
    </lineage>
</organism>
<keyword evidence="17" id="KW-1185">Reference proteome</keyword>
<evidence type="ECO:0000256" key="4">
    <source>
        <dbReference type="ARBA" id="ARBA00015492"/>
    </source>
</evidence>
<evidence type="ECO:0000256" key="6">
    <source>
        <dbReference type="ARBA" id="ARBA00022679"/>
    </source>
</evidence>
<evidence type="ECO:0000256" key="10">
    <source>
        <dbReference type="ARBA" id="ARBA00022840"/>
    </source>
</evidence>
<evidence type="ECO:0000313" key="17">
    <source>
        <dbReference type="Proteomes" id="UP000184052"/>
    </source>
</evidence>
<evidence type="ECO:0000256" key="9">
    <source>
        <dbReference type="ARBA" id="ARBA00022741"/>
    </source>
</evidence>
<dbReference type="EC" id="2.7.7.87" evidence="3 13"/>
<feature type="binding site" evidence="14">
    <location>
        <position position="119"/>
    </location>
    <ligand>
        <name>ATP</name>
        <dbReference type="ChEBI" id="CHEBI:30616"/>
    </ligand>
</feature>
<feature type="binding site" evidence="14">
    <location>
        <position position="60"/>
    </location>
    <ligand>
        <name>ATP</name>
        <dbReference type="ChEBI" id="CHEBI:30616"/>
    </ligand>
</feature>
<feature type="binding site" evidence="14">
    <location>
        <position position="197"/>
    </location>
    <ligand>
        <name>ATP</name>
        <dbReference type="ChEBI" id="CHEBI:30616"/>
    </ligand>
</feature>
<evidence type="ECO:0000256" key="3">
    <source>
        <dbReference type="ARBA" id="ARBA00012584"/>
    </source>
</evidence>
<feature type="binding site" evidence="14">
    <location>
        <position position="64"/>
    </location>
    <ligand>
        <name>ATP</name>
        <dbReference type="ChEBI" id="CHEBI:30616"/>
    </ligand>
</feature>
<feature type="binding site" evidence="14">
    <location>
        <position position="37"/>
    </location>
    <ligand>
        <name>L-threonine</name>
        <dbReference type="ChEBI" id="CHEBI:57926"/>
    </ligand>
</feature>
<dbReference type="AlphaFoldDB" id="A0A1M6LS15"/>
<dbReference type="GO" id="GO:0005524">
    <property type="term" value="F:ATP binding"/>
    <property type="evidence" value="ECO:0007669"/>
    <property type="project" value="UniProtKB-UniRule"/>
</dbReference>
<feature type="binding site" evidence="14">
    <location>
        <position position="153"/>
    </location>
    <ligand>
        <name>ATP</name>
        <dbReference type="ChEBI" id="CHEBI:30616"/>
    </ligand>
</feature>
<dbReference type="InterPro" id="IPR017945">
    <property type="entry name" value="DHBP_synth_RibB-like_a/b_dom"/>
</dbReference>
<dbReference type="EMBL" id="FQZL01000034">
    <property type="protein sequence ID" value="SHJ73971.1"/>
    <property type="molecule type" value="Genomic_DNA"/>
</dbReference>
<dbReference type="InterPro" id="IPR006070">
    <property type="entry name" value="Sua5-like_dom"/>
</dbReference>
<dbReference type="InterPro" id="IPR005145">
    <property type="entry name" value="Sua5_C"/>
</dbReference>
<evidence type="ECO:0000256" key="5">
    <source>
        <dbReference type="ARBA" id="ARBA00022490"/>
    </source>
</evidence>
<dbReference type="OrthoDB" id="9814580at2"/>
<evidence type="ECO:0000256" key="13">
    <source>
        <dbReference type="PIRNR" id="PIRNR004930"/>
    </source>
</evidence>
<name>A0A1M6LS15_9FIRM</name>
<comment type="catalytic activity">
    <reaction evidence="12 13">
        <text>L-threonine + hydrogencarbonate + ATP = L-threonylcarbamoyladenylate + diphosphate + H2O</text>
        <dbReference type="Rhea" id="RHEA:36407"/>
        <dbReference type="ChEBI" id="CHEBI:15377"/>
        <dbReference type="ChEBI" id="CHEBI:17544"/>
        <dbReference type="ChEBI" id="CHEBI:30616"/>
        <dbReference type="ChEBI" id="CHEBI:33019"/>
        <dbReference type="ChEBI" id="CHEBI:57926"/>
        <dbReference type="ChEBI" id="CHEBI:73682"/>
        <dbReference type="EC" id="2.7.7.87"/>
    </reaction>
</comment>
<dbReference type="InterPro" id="IPR038385">
    <property type="entry name" value="Sua5/YwlC_C"/>
</dbReference>
<protein>
    <recommendedName>
        <fullName evidence="4 13">Threonylcarbamoyl-AMP synthase</fullName>
        <shortName evidence="13">TC-AMP synthase</shortName>
        <ecNumber evidence="3 13">2.7.7.87</ecNumber>
    </recommendedName>
    <alternativeName>
        <fullName evidence="11 13">L-threonylcarbamoyladenylate synthase</fullName>
    </alternativeName>
</protein>
<dbReference type="PROSITE" id="PS51163">
    <property type="entry name" value="YRDC"/>
    <property type="match status" value="1"/>
</dbReference>
<evidence type="ECO:0000256" key="12">
    <source>
        <dbReference type="ARBA" id="ARBA00048366"/>
    </source>
</evidence>
<dbReference type="GO" id="GO:0000049">
    <property type="term" value="F:tRNA binding"/>
    <property type="evidence" value="ECO:0007669"/>
    <property type="project" value="TreeGrafter"/>
</dbReference>
<comment type="similarity">
    <text evidence="2 13">Belongs to the SUA5 family.</text>
</comment>
<dbReference type="Pfam" id="PF03481">
    <property type="entry name" value="Sua5_C"/>
    <property type="match status" value="1"/>
</dbReference>
<accession>A0A1M6LS15</accession>
<evidence type="ECO:0000256" key="14">
    <source>
        <dbReference type="PIRSR" id="PIRSR004930-1"/>
    </source>
</evidence>
<proteinExistence type="inferred from homology"/>
<feature type="domain" description="YrdC-like" evidence="15">
    <location>
        <begin position="15"/>
        <end position="201"/>
    </location>
</feature>
<dbReference type="PANTHER" id="PTHR17490">
    <property type="entry name" value="SUA5"/>
    <property type="match status" value="1"/>
</dbReference>
<dbReference type="GO" id="GO:0003725">
    <property type="term" value="F:double-stranded RNA binding"/>
    <property type="evidence" value="ECO:0007669"/>
    <property type="project" value="UniProtKB-UniRule"/>
</dbReference>
<comment type="function">
    <text evidence="13">Required for the formation of a threonylcarbamoyl group on adenosine at position 37 (t(6)A37) in tRNAs that read codons beginning with adenine.</text>
</comment>
<evidence type="ECO:0000256" key="2">
    <source>
        <dbReference type="ARBA" id="ARBA00007663"/>
    </source>
</evidence>
<dbReference type="SUPFAM" id="SSF55821">
    <property type="entry name" value="YrdC/RibB"/>
    <property type="match status" value="1"/>
</dbReference>
<sequence>MNTRIYDMNSKPMDWDDIMEIGKILREGGTVVFPTETVYGLGANALDETAVERIFSAKGRPSDNPLIVHISDMDQLENIVESIPEKARLLMENFWPGALTLLFRKKDTVPERITAGLTTVAVRMPDSKIALAIIKAAGVPVAAPSANISGKPSPTSVGHVIEDLDGRVDAIIDGGDCYYGVESTVIDVLNDPPMILRPGGITIEDISRVLDSVVYDPALDYYGSHETPRSPGQKYTHYSPNGEVVLFVGESDSIYPEIIRVTREMLSKSLRTMILCTDENIGKYNEGIIFSLGSRTKPEEISSNLFRMLRKADELNMDVILVEGIEESNIGAAVMNRLRKASGGRIVKCGD</sequence>
<dbReference type="NCBIfam" id="TIGR00057">
    <property type="entry name" value="L-threonylcarbamoyladenylate synthase"/>
    <property type="match status" value="1"/>
</dbReference>
<evidence type="ECO:0000259" key="15">
    <source>
        <dbReference type="PROSITE" id="PS51163"/>
    </source>
</evidence>
<dbReference type="GO" id="GO:0006450">
    <property type="term" value="P:regulation of translational fidelity"/>
    <property type="evidence" value="ECO:0007669"/>
    <property type="project" value="TreeGrafter"/>
</dbReference>
<evidence type="ECO:0000256" key="8">
    <source>
        <dbReference type="ARBA" id="ARBA00022695"/>
    </source>
</evidence>
<reference evidence="16 17" key="1">
    <citation type="submission" date="2016-11" db="EMBL/GenBank/DDBJ databases">
        <authorList>
            <person name="Jaros S."/>
            <person name="Januszkiewicz K."/>
            <person name="Wedrychowicz H."/>
        </authorList>
    </citation>
    <scope>NUCLEOTIDE SEQUENCE [LARGE SCALE GENOMIC DNA]</scope>
    <source>
        <strain evidence="16 17">DSM 17477</strain>
    </source>
</reference>
<evidence type="ECO:0000256" key="7">
    <source>
        <dbReference type="ARBA" id="ARBA00022694"/>
    </source>
</evidence>
<dbReference type="Gene3D" id="3.90.870.10">
    <property type="entry name" value="DHBP synthase"/>
    <property type="match status" value="1"/>
</dbReference>
<evidence type="ECO:0000256" key="11">
    <source>
        <dbReference type="ARBA" id="ARBA00029774"/>
    </source>
</evidence>
<keyword evidence="5 13" id="KW-0963">Cytoplasm</keyword>
<feature type="binding site" evidence="14">
    <location>
        <position position="123"/>
    </location>
    <ligand>
        <name>L-threonine</name>
        <dbReference type="ChEBI" id="CHEBI:57926"/>
    </ligand>
</feature>
<dbReference type="GO" id="GO:0008033">
    <property type="term" value="P:tRNA processing"/>
    <property type="evidence" value="ECO:0007669"/>
    <property type="project" value="UniProtKB-KW"/>
</dbReference>
<evidence type="ECO:0000313" key="16">
    <source>
        <dbReference type="EMBL" id="SHJ73971.1"/>
    </source>
</evidence>
<dbReference type="FunFam" id="3.90.870.10:FF:000008">
    <property type="entry name" value="Threonylcarbamoyl-AMP synthase"/>
    <property type="match status" value="1"/>
</dbReference>
<feature type="binding site" evidence="14">
    <location>
        <position position="145"/>
    </location>
    <ligand>
        <name>ATP</name>
        <dbReference type="ChEBI" id="CHEBI:30616"/>
    </ligand>
</feature>
<evidence type="ECO:0000256" key="1">
    <source>
        <dbReference type="ARBA" id="ARBA00004496"/>
    </source>
</evidence>
<feature type="binding site" evidence="14">
    <location>
        <position position="183"/>
    </location>
    <ligand>
        <name>L-threonine</name>
        <dbReference type="ChEBI" id="CHEBI:57926"/>
    </ligand>
</feature>
<feature type="binding site" evidence="14">
    <location>
        <position position="238"/>
    </location>
    <ligand>
        <name>ATP</name>
        <dbReference type="ChEBI" id="CHEBI:30616"/>
    </ligand>
</feature>
<dbReference type="Gene3D" id="3.40.50.11030">
    <property type="entry name" value="Threonylcarbamoyl-AMP synthase, C-terminal domain"/>
    <property type="match status" value="1"/>
</dbReference>
<gene>
    <name evidence="16" type="ORF">SAMN02745751_03253</name>
</gene>
<keyword evidence="8 13" id="KW-0548">Nucleotidyltransferase</keyword>
<keyword evidence="9 13" id="KW-0547">Nucleotide-binding</keyword>
<dbReference type="GO" id="GO:0005737">
    <property type="term" value="C:cytoplasm"/>
    <property type="evidence" value="ECO:0007669"/>
    <property type="project" value="UniProtKB-SubCell"/>
</dbReference>
<dbReference type="PANTHER" id="PTHR17490:SF16">
    <property type="entry name" value="THREONYLCARBAMOYL-AMP SYNTHASE"/>
    <property type="match status" value="1"/>
</dbReference>
<feature type="binding site" evidence="14">
    <location>
        <position position="143"/>
    </location>
    <ligand>
        <name>L-threonine</name>
        <dbReference type="ChEBI" id="CHEBI:57926"/>
    </ligand>
</feature>
<feature type="binding site" evidence="14">
    <location>
        <position position="69"/>
    </location>
    <ligand>
        <name>L-threonine</name>
        <dbReference type="ChEBI" id="CHEBI:57926"/>
    </ligand>
</feature>
<dbReference type="PIRSF" id="PIRSF004930">
    <property type="entry name" value="Tln_factor_SUA5"/>
    <property type="match status" value="1"/>
</dbReference>
<dbReference type="InterPro" id="IPR010923">
    <property type="entry name" value="T(6)A37_SUA5"/>
</dbReference>
<dbReference type="STRING" id="1121476.SAMN02745751_03253"/>
<dbReference type="InterPro" id="IPR050156">
    <property type="entry name" value="TC-AMP_synthase_SUA5"/>
</dbReference>
<keyword evidence="10 13" id="KW-0067">ATP-binding</keyword>